<feature type="transmembrane region" description="Helical" evidence="2">
    <location>
        <begin position="12"/>
        <end position="28"/>
    </location>
</feature>
<gene>
    <name evidence="3" type="ORF">D0860_05122</name>
</gene>
<evidence type="ECO:0000256" key="1">
    <source>
        <dbReference type="SAM" id="MobiDB-lite"/>
    </source>
</evidence>
<feature type="compositionally biased region" description="Basic and acidic residues" evidence="1">
    <location>
        <begin position="33"/>
        <end position="54"/>
    </location>
</feature>
<keyword evidence="2" id="KW-0472">Membrane</keyword>
<keyword evidence="2" id="KW-1133">Transmembrane helix</keyword>
<sequence>MNTPSQIRSVGYGWAVLIVAGGGSYYFAKRSINADREARAEDAERRRQQRERMRVQAAFENRSSATPSGPSTLKRQAAATGEDDNPSPSRQAAEGDPAPVTHAQEEAATKGKYEAAEPFRSRKGDRFSSI</sequence>
<evidence type="ECO:0000313" key="3">
    <source>
        <dbReference type="EMBL" id="RMZ07395.1"/>
    </source>
</evidence>
<organism evidence="3 4">
    <name type="scientific">Hortaea werneckii</name>
    <name type="common">Black yeast</name>
    <name type="synonym">Cladosporium werneckii</name>
    <dbReference type="NCBI Taxonomy" id="91943"/>
    <lineage>
        <taxon>Eukaryota</taxon>
        <taxon>Fungi</taxon>
        <taxon>Dikarya</taxon>
        <taxon>Ascomycota</taxon>
        <taxon>Pezizomycotina</taxon>
        <taxon>Dothideomycetes</taxon>
        <taxon>Dothideomycetidae</taxon>
        <taxon>Mycosphaerellales</taxon>
        <taxon>Teratosphaeriaceae</taxon>
        <taxon>Hortaea</taxon>
    </lineage>
</organism>
<proteinExistence type="predicted"/>
<dbReference type="VEuPathDB" id="FungiDB:BTJ68_03180"/>
<name>A0A3M7H2W5_HORWE</name>
<dbReference type="PANTHER" id="PTHR41800:SF1">
    <property type="entry name" value="EXPRESSED PROTEIN"/>
    <property type="match status" value="1"/>
</dbReference>
<reference evidence="3 4" key="1">
    <citation type="journal article" date="2018" name="BMC Genomics">
        <title>Genomic evidence for intraspecific hybridization in a clonal and extremely halotolerant yeast.</title>
        <authorList>
            <person name="Gostincar C."/>
            <person name="Stajich J.E."/>
            <person name="Zupancic J."/>
            <person name="Zalar P."/>
            <person name="Gunde-Cimerman N."/>
        </authorList>
    </citation>
    <scope>NUCLEOTIDE SEQUENCE [LARGE SCALE GENOMIC DNA]</scope>
    <source>
        <strain evidence="3 4">EXF-562</strain>
    </source>
</reference>
<protein>
    <submittedName>
        <fullName evidence="3">Uncharacterized protein</fullName>
    </submittedName>
</protein>
<dbReference type="Proteomes" id="UP000280598">
    <property type="component" value="Unassembled WGS sequence"/>
</dbReference>
<evidence type="ECO:0000313" key="4">
    <source>
        <dbReference type="Proteomes" id="UP000280598"/>
    </source>
</evidence>
<comment type="caution">
    <text evidence="3">The sequence shown here is derived from an EMBL/GenBank/DDBJ whole genome shotgun (WGS) entry which is preliminary data.</text>
</comment>
<feature type="region of interest" description="Disordered" evidence="1">
    <location>
        <begin position="33"/>
        <end position="130"/>
    </location>
</feature>
<dbReference type="PANTHER" id="PTHR41800">
    <property type="entry name" value="EXPRESSED PROTEIN"/>
    <property type="match status" value="1"/>
</dbReference>
<dbReference type="AlphaFoldDB" id="A0A3M7H2W5"/>
<dbReference type="Pfam" id="PF15932">
    <property type="entry name" value="DUF4748"/>
    <property type="match status" value="1"/>
</dbReference>
<dbReference type="EMBL" id="QWIS01000100">
    <property type="protein sequence ID" value="RMZ07395.1"/>
    <property type="molecule type" value="Genomic_DNA"/>
</dbReference>
<feature type="compositionally biased region" description="Polar residues" evidence="1">
    <location>
        <begin position="61"/>
        <end position="74"/>
    </location>
</feature>
<accession>A0A3M7H2W5</accession>
<evidence type="ECO:0000256" key="2">
    <source>
        <dbReference type="SAM" id="Phobius"/>
    </source>
</evidence>
<dbReference type="InterPro" id="IPR031833">
    <property type="entry name" value="DUF4748"/>
</dbReference>
<feature type="compositionally biased region" description="Basic and acidic residues" evidence="1">
    <location>
        <begin position="103"/>
        <end position="130"/>
    </location>
</feature>
<keyword evidence="2" id="KW-0812">Transmembrane</keyword>